<evidence type="ECO:0000259" key="1">
    <source>
        <dbReference type="Pfam" id="PF06985"/>
    </source>
</evidence>
<proteinExistence type="predicted"/>
<evidence type="ECO:0000313" key="3">
    <source>
        <dbReference type="Proteomes" id="UP000070700"/>
    </source>
</evidence>
<protein>
    <submittedName>
        <fullName evidence="2">HET-domain-containing protein</fullName>
    </submittedName>
</protein>
<reference evidence="2 3" key="1">
    <citation type="submission" date="2015-10" db="EMBL/GenBank/DDBJ databases">
        <title>Full genome of DAOMC 229536 Phialocephala scopiformis, a fungal endophyte of spruce producing the potent anti-insectan compound rugulosin.</title>
        <authorList>
            <consortium name="DOE Joint Genome Institute"/>
            <person name="Walker A.K."/>
            <person name="Frasz S.L."/>
            <person name="Seifert K.A."/>
            <person name="Miller J.D."/>
            <person name="Mondo S.J."/>
            <person name="Labutti K."/>
            <person name="Lipzen A."/>
            <person name="Dockter R."/>
            <person name="Kennedy M."/>
            <person name="Grigoriev I.V."/>
            <person name="Spatafora J.W."/>
        </authorList>
    </citation>
    <scope>NUCLEOTIDE SEQUENCE [LARGE SCALE GENOMIC DNA]</scope>
    <source>
        <strain evidence="2 3">CBS 120377</strain>
    </source>
</reference>
<dbReference type="EMBL" id="KQ947410">
    <property type="protein sequence ID" value="KUJ19634.1"/>
    <property type="molecule type" value="Genomic_DNA"/>
</dbReference>
<dbReference type="InParanoid" id="A0A194XHM7"/>
<gene>
    <name evidence="2" type="ORF">LY89DRAFT_456999</name>
</gene>
<dbReference type="OrthoDB" id="2157530at2759"/>
<dbReference type="Pfam" id="PF06985">
    <property type="entry name" value="HET"/>
    <property type="match status" value="1"/>
</dbReference>
<feature type="domain" description="Heterokaryon incompatibility" evidence="1">
    <location>
        <begin position="65"/>
        <end position="222"/>
    </location>
</feature>
<dbReference type="STRING" id="149040.A0A194XHM7"/>
<dbReference type="InterPro" id="IPR052895">
    <property type="entry name" value="HetReg/Transcr_Mod"/>
</dbReference>
<dbReference type="RefSeq" id="XP_018073989.1">
    <property type="nucleotide sequence ID" value="XM_018207645.1"/>
</dbReference>
<dbReference type="GeneID" id="28817371"/>
<dbReference type="PANTHER" id="PTHR24148:SF64">
    <property type="entry name" value="HETEROKARYON INCOMPATIBILITY DOMAIN-CONTAINING PROTEIN"/>
    <property type="match status" value="1"/>
</dbReference>
<organism evidence="2 3">
    <name type="scientific">Mollisia scopiformis</name>
    <name type="common">Conifer needle endophyte fungus</name>
    <name type="synonym">Phialocephala scopiformis</name>
    <dbReference type="NCBI Taxonomy" id="149040"/>
    <lineage>
        <taxon>Eukaryota</taxon>
        <taxon>Fungi</taxon>
        <taxon>Dikarya</taxon>
        <taxon>Ascomycota</taxon>
        <taxon>Pezizomycotina</taxon>
        <taxon>Leotiomycetes</taxon>
        <taxon>Helotiales</taxon>
        <taxon>Mollisiaceae</taxon>
        <taxon>Mollisia</taxon>
    </lineage>
</organism>
<name>A0A194XHM7_MOLSC</name>
<dbReference type="InterPro" id="IPR010730">
    <property type="entry name" value="HET"/>
</dbReference>
<accession>A0A194XHM7</accession>
<keyword evidence="3" id="KW-1185">Reference proteome</keyword>
<evidence type="ECO:0000313" key="2">
    <source>
        <dbReference type="EMBL" id="KUJ19634.1"/>
    </source>
</evidence>
<dbReference type="PANTHER" id="PTHR24148">
    <property type="entry name" value="ANKYRIN REPEAT DOMAIN-CONTAINING PROTEIN 39 HOMOLOG-RELATED"/>
    <property type="match status" value="1"/>
</dbReference>
<sequence length="595" mass="68152">MDSKIDEFDTKDLTALPAAFSLKKVLNYSPLTDPEYIRVLRISPDHSDEIVVSLEEIALSGNIPYECLSYTWDGPTFGDTGEEWTSDRKHIVCNGSIIFIRQNLYDCLVELRKVGIVGPIWIDALCINQNDINERNKQVGMMGRIYKNATRVIVWLGREDEHTELAVSSLKRIRLTAAECLRDESIVRREYARCNFTKRERIAILHFIKNRRWCNRLWTVQETVLARDLVFICGSNIASADMVCCGSLFADYNREDFFDIWITNSPSMQNSTGLRSFLEVLKVRDLNQQSEGSPPPFANVVHAFRDLQTSDPRDKIYAVLGISDCHHDELSSTMTANYDVLVQDLYIDAARYALHTYSHIEALSKVGEPSKQKINDLPSWVPDLSVSLTTLGLEEEKDRFATDGSQNSLPILEIMDKVLVLNGHEWDRVVARSGTIGDLGDVSGIAQLLKTFKSDHDMYFGSMDTREVAVRRLLITDRLIDVAHASDSYNMEAAFERLFFALLAFALKASEETTLLRLFLEDPKAAFKRFGVPDSYDWLSEILVRGKENWEFQKDNWMKNLETIPSNFAKALDIIDDPYALSWARYYSNRRYFRK</sequence>
<dbReference type="KEGG" id="psco:LY89DRAFT_456999"/>
<dbReference type="Proteomes" id="UP000070700">
    <property type="component" value="Unassembled WGS sequence"/>
</dbReference>
<dbReference type="AlphaFoldDB" id="A0A194XHM7"/>